<organism evidence="1 2">
    <name type="scientific">Trichinella pseudospiralis</name>
    <name type="common">Parasitic roundworm</name>
    <dbReference type="NCBI Taxonomy" id="6337"/>
    <lineage>
        <taxon>Eukaryota</taxon>
        <taxon>Metazoa</taxon>
        <taxon>Ecdysozoa</taxon>
        <taxon>Nematoda</taxon>
        <taxon>Enoplea</taxon>
        <taxon>Dorylaimia</taxon>
        <taxon>Trichinellida</taxon>
        <taxon>Trichinellidae</taxon>
        <taxon>Trichinella</taxon>
    </lineage>
</organism>
<accession>A0A0V1FNE8</accession>
<sequence>MISAGCSTWPFLVIGQTHPTCLIRPIETPTWLAIPNITGDWNRILQAFPVQSSGPQANGSAV</sequence>
<gene>
    <name evidence="1" type="ORF">T4D_2431</name>
</gene>
<evidence type="ECO:0000313" key="1">
    <source>
        <dbReference type="EMBL" id="KRY87549.1"/>
    </source>
</evidence>
<name>A0A0V1FNE8_TRIPS</name>
<dbReference type="EMBL" id="JYDT01000054">
    <property type="protein sequence ID" value="KRY87549.1"/>
    <property type="molecule type" value="Genomic_DNA"/>
</dbReference>
<reference evidence="1 2" key="1">
    <citation type="submission" date="2015-01" db="EMBL/GenBank/DDBJ databases">
        <title>Evolution of Trichinella species and genotypes.</title>
        <authorList>
            <person name="Korhonen P.K."/>
            <person name="Edoardo P."/>
            <person name="Giuseppe L.R."/>
            <person name="Gasser R.B."/>
        </authorList>
    </citation>
    <scope>NUCLEOTIDE SEQUENCE [LARGE SCALE GENOMIC DNA]</scope>
    <source>
        <strain evidence="1">ISS470</strain>
    </source>
</reference>
<proteinExistence type="predicted"/>
<keyword evidence="2" id="KW-1185">Reference proteome</keyword>
<evidence type="ECO:0000313" key="2">
    <source>
        <dbReference type="Proteomes" id="UP000054995"/>
    </source>
</evidence>
<comment type="caution">
    <text evidence="1">The sequence shown here is derived from an EMBL/GenBank/DDBJ whole genome shotgun (WGS) entry which is preliminary data.</text>
</comment>
<dbReference type="Proteomes" id="UP000054995">
    <property type="component" value="Unassembled WGS sequence"/>
</dbReference>
<dbReference type="AlphaFoldDB" id="A0A0V1FNE8"/>
<dbReference type="OrthoDB" id="10611188at2759"/>
<protein>
    <submittedName>
        <fullName evidence="1">Uncharacterized protein</fullName>
    </submittedName>
</protein>